<feature type="transmembrane region" description="Helical" evidence="12">
    <location>
        <begin position="288"/>
        <end position="305"/>
    </location>
</feature>
<dbReference type="PANTHER" id="PTHR12413">
    <property type="entry name" value="DOLICHYL GLYCOSYLTRANSFERASE"/>
    <property type="match status" value="1"/>
</dbReference>
<dbReference type="GO" id="GO:0042281">
    <property type="term" value="F:dolichyl pyrophosphate Man9GlcNAc2 alpha-1,3-glucosyltransferase activity"/>
    <property type="evidence" value="ECO:0007669"/>
    <property type="project" value="UniProtKB-EC"/>
</dbReference>
<feature type="transmembrane region" description="Helical" evidence="12">
    <location>
        <begin position="582"/>
        <end position="602"/>
    </location>
</feature>
<comment type="similarity">
    <text evidence="3 12">Belongs to the ALG6/ALG8 glucosyltransferase family.</text>
</comment>
<evidence type="ECO:0000256" key="12">
    <source>
        <dbReference type="RuleBase" id="RU363110"/>
    </source>
</evidence>
<feature type="region of interest" description="Disordered" evidence="13">
    <location>
        <begin position="60"/>
        <end position="155"/>
    </location>
</feature>
<dbReference type="Proteomes" id="UP000694720">
    <property type="component" value="Unplaced"/>
</dbReference>
<name>A0A8D1AH66_PIG</name>
<feature type="compositionally biased region" description="Basic and acidic residues" evidence="13">
    <location>
        <begin position="70"/>
        <end position="80"/>
    </location>
</feature>
<organism evidence="14 15">
    <name type="scientific">Sus scrofa</name>
    <name type="common">Pig</name>
    <dbReference type="NCBI Taxonomy" id="9823"/>
    <lineage>
        <taxon>Eukaryota</taxon>
        <taxon>Metazoa</taxon>
        <taxon>Chordata</taxon>
        <taxon>Craniata</taxon>
        <taxon>Vertebrata</taxon>
        <taxon>Euteleostomi</taxon>
        <taxon>Mammalia</taxon>
        <taxon>Eutheria</taxon>
        <taxon>Laurasiatheria</taxon>
        <taxon>Artiodactyla</taxon>
        <taxon>Suina</taxon>
        <taxon>Suidae</taxon>
        <taxon>Sus</taxon>
    </lineage>
</organism>
<feature type="transmembrane region" description="Helical" evidence="12">
    <location>
        <begin position="254"/>
        <end position="276"/>
    </location>
</feature>
<feature type="compositionally biased region" description="Basic residues" evidence="13">
    <location>
        <begin position="136"/>
        <end position="148"/>
    </location>
</feature>
<feature type="transmembrane region" description="Helical" evidence="12">
    <location>
        <begin position="371"/>
        <end position="393"/>
    </location>
</feature>
<feature type="transmembrane region" description="Helical" evidence="12">
    <location>
        <begin position="442"/>
        <end position="462"/>
    </location>
</feature>
<accession>A0A8D1AH66</accession>
<evidence type="ECO:0000256" key="8">
    <source>
        <dbReference type="ARBA" id="ARBA00022989"/>
    </source>
</evidence>
<dbReference type="UniPathway" id="UPA00378"/>
<keyword evidence="6 12" id="KW-0812">Transmembrane</keyword>
<evidence type="ECO:0000313" key="15">
    <source>
        <dbReference type="Proteomes" id="UP000694720"/>
    </source>
</evidence>
<protein>
    <recommendedName>
        <fullName evidence="12">Alpha-1,3-glucosyltransferase</fullName>
        <ecNumber evidence="12">2.4.1.-</ecNumber>
    </recommendedName>
</protein>
<evidence type="ECO:0000256" key="2">
    <source>
        <dbReference type="ARBA" id="ARBA00004922"/>
    </source>
</evidence>
<evidence type="ECO:0000256" key="10">
    <source>
        <dbReference type="ARBA" id="ARBA00044720"/>
    </source>
</evidence>
<evidence type="ECO:0000256" key="3">
    <source>
        <dbReference type="ARBA" id="ARBA00008715"/>
    </source>
</evidence>
<dbReference type="Proteomes" id="UP000694570">
    <property type="component" value="Unplaced"/>
</dbReference>
<dbReference type="GO" id="GO:0005789">
    <property type="term" value="C:endoplasmic reticulum membrane"/>
    <property type="evidence" value="ECO:0007669"/>
    <property type="project" value="UniProtKB-SubCell"/>
</dbReference>
<comment type="catalytic activity">
    <reaction evidence="11">
        <text>an alpha-D-Man-(1-&gt;2)-alpha-D-Man-(1-&gt;2)-alpha-D-Man-(1-&gt;3)-[alpha-D-Man-(1-&gt;2)-alpha-D-Man-(1-&gt;3)-[alpha-D-Man-(1-&gt;2)-alpha-D-Man-(1-&gt;6)]-alpha-D-Man-(1-&gt;6)]-beta-D-Man-(1-&gt;4)-beta-D-GlcNAc-(1-&gt;4)-alpha-D-GlcNAc-diphospho-di-trans,poly-cis-dolichol + a di-trans,poly-cis-dolichyl beta-D-glucosyl phosphate = an alpha-D-Glc-(1-&gt;3)-alpha-D-Man-(1-&gt;2)-alpha-D-Man-(1-&gt;2)-alpha-D-Man-(1-&gt;3)-[alpha-D-Man-(1-&gt;2)-alpha-D-Man-(1-&gt;3)-[alpha-D-Man-(1-&gt;2)-alpha-D-Man-(1-&gt;6)]-alpha-D-Man-(1-&gt;6)]-beta-D-Man-(1-&gt;4)-beta-D-GlcNAc-(1-&gt;4)-alpha-D-GlcNAc-diphospho-di-trans,poly-cis-dolichol + a di-trans,poly-cis-dolichyl phosphate + H(+)</text>
        <dbReference type="Rhea" id="RHEA:30635"/>
        <dbReference type="Rhea" id="RHEA-COMP:19498"/>
        <dbReference type="Rhea" id="RHEA-COMP:19502"/>
        <dbReference type="Rhea" id="RHEA-COMP:19520"/>
        <dbReference type="Rhea" id="RHEA-COMP:19521"/>
        <dbReference type="ChEBI" id="CHEBI:15378"/>
        <dbReference type="ChEBI" id="CHEBI:57525"/>
        <dbReference type="ChEBI" id="CHEBI:57683"/>
        <dbReference type="ChEBI" id="CHEBI:132520"/>
        <dbReference type="ChEBI" id="CHEBI:132521"/>
        <dbReference type="EC" id="2.4.1.267"/>
    </reaction>
    <physiologicalReaction direction="left-to-right" evidence="11">
        <dbReference type="Rhea" id="RHEA:30636"/>
    </physiologicalReaction>
</comment>
<feature type="transmembrane region" description="Helical" evidence="12">
    <location>
        <begin position="614"/>
        <end position="639"/>
    </location>
</feature>
<dbReference type="AlphaFoldDB" id="A0A8D1AH66"/>
<dbReference type="Ensembl" id="ENSSSCT00035078625.1">
    <property type="protein sequence ID" value="ENSSSCP00035032227.1"/>
    <property type="gene ID" value="ENSSSCG00035058739.1"/>
</dbReference>
<feature type="transmembrane region" description="Helical" evidence="12">
    <location>
        <begin position="492"/>
        <end position="515"/>
    </location>
</feature>
<keyword evidence="5 12" id="KW-0808">Transferase</keyword>
<keyword evidence="7 12" id="KW-0256">Endoplasmic reticulum</keyword>
<evidence type="ECO:0000256" key="1">
    <source>
        <dbReference type="ARBA" id="ARBA00004477"/>
    </source>
</evidence>
<dbReference type="PANTHER" id="PTHR12413:SF1">
    <property type="entry name" value="DOLICHYL PYROPHOSPHATE MAN9GLCNAC2 ALPHA-1,3-GLUCOSYLTRANSFERASE"/>
    <property type="match status" value="1"/>
</dbReference>
<feature type="transmembrane region" description="Helical" evidence="12">
    <location>
        <begin position="530"/>
        <end position="552"/>
    </location>
</feature>
<comment type="pathway">
    <text evidence="2 12">Protein modification; protein glycosylation.</text>
</comment>
<feature type="transmembrane region" description="Helical" evidence="12">
    <location>
        <begin position="317"/>
        <end position="341"/>
    </location>
</feature>
<evidence type="ECO:0000256" key="13">
    <source>
        <dbReference type="SAM" id="MobiDB-lite"/>
    </source>
</evidence>
<keyword evidence="9 12" id="KW-0472">Membrane</keyword>
<sequence length="651" mass="73457">MKRLLSLIPSSQACSLKIVKQVGFLAPRGHWPRGRSPTHWCGLAKGCPLYEASQDAPLTGIRGLSSRSGLGRDPRKEEQGAFHLPQASPGPPGLSGSSRCSTASEAAYFLTTPFPRPSPHALRARSRGGRAGGARARGRRRKANRALRRGGERAGAFPPAAARIPRFSALQGAGKPPMFGDYEAQRHWQEITFNLPINQWYFNSSDNNLQYWGLDYPPLTAYHSLLCAYVAKFINPDWIALHTSRGYESQAHKLFMRATVLIADLLIYIPAVVLYCCCLKEISTKKKIANALCILLYPGLILIDYGHFQYNSVSLGFALWGVLGVSYDWDLLGSLAFCLAINYKQMELYHSLPFFCFLLGKCFKKGLKGKGFVLLIKLACTVVASFILCWLPFFTEREQTLQVLRRLFPVDRGLFEDKVANVWCSFSVFLKIKDILPHHIQIMISFCFTFLSLLPACMKLTLHPSPKGFKFTLVSCALSFFLFSFQVHEKSILLVSVPVCLVLSEIPFMSTWFLLVSTFSMLPLLLKDELVMPSVVTAMAFFIACTTSFSIFEKTSEEELQLKSFSISVRKYFPCFTFLPRIIRYLFLTSVITMVLLTLMTVTLDPPQKLPDLFSVLVCFVSCLNFLFFLVYFNIIIMWDSKNERNQKKIN</sequence>
<evidence type="ECO:0000313" key="14">
    <source>
        <dbReference type="Ensembl" id="ENSSSCP00035032227.1"/>
    </source>
</evidence>
<comment type="subcellular location">
    <subcellularLocation>
        <location evidence="1 12">Endoplasmic reticulum membrane</location>
        <topology evidence="1 12">Multi-pass membrane protein</topology>
    </subcellularLocation>
</comment>
<keyword evidence="4 12" id="KW-0328">Glycosyltransferase</keyword>
<dbReference type="Ensembl" id="ENSSSCT00030054913.1">
    <property type="protein sequence ID" value="ENSSSCP00030025079.1"/>
    <property type="gene ID" value="ENSSSCG00030039445.1"/>
</dbReference>
<evidence type="ECO:0000256" key="7">
    <source>
        <dbReference type="ARBA" id="ARBA00022824"/>
    </source>
</evidence>
<evidence type="ECO:0000256" key="9">
    <source>
        <dbReference type="ARBA" id="ARBA00023136"/>
    </source>
</evidence>
<evidence type="ECO:0000256" key="11">
    <source>
        <dbReference type="ARBA" id="ARBA00048950"/>
    </source>
</evidence>
<evidence type="ECO:0000256" key="4">
    <source>
        <dbReference type="ARBA" id="ARBA00022676"/>
    </source>
</evidence>
<evidence type="ECO:0000256" key="5">
    <source>
        <dbReference type="ARBA" id="ARBA00022679"/>
    </source>
</evidence>
<dbReference type="EC" id="2.4.1.-" evidence="12"/>
<dbReference type="InterPro" id="IPR004856">
    <property type="entry name" value="Glyco_trans_ALG6/ALG8"/>
</dbReference>
<proteinExistence type="inferred from homology"/>
<dbReference type="Pfam" id="PF03155">
    <property type="entry name" value="Alg6_Alg8"/>
    <property type="match status" value="1"/>
</dbReference>
<reference evidence="14" key="1">
    <citation type="submission" date="2025-05" db="UniProtKB">
        <authorList>
            <consortium name="Ensembl"/>
        </authorList>
    </citation>
    <scope>IDENTIFICATION</scope>
</reference>
<keyword evidence="8 12" id="KW-1133">Transmembrane helix</keyword>
<evidence type="ECO:0000256" key="6">
    <source>
        <dbReference type="ARBA" id="ARBA00022692"/>
    </source>
</evidence>
<comment type="function">
    <text evidence="10">Dolichyl pyrophosphate Man9GlcNAc2 alpha-1,3-glucosyltransferase that operates in the biosynthetic pathway of dolichol-linked oligosaccharides, the glycan precursors employed in protein asparagine (N)-glycosylation. The assembly of dolichol-linked oligosaccharides begins on the cytosolic side of the endoplasmic reticulum membrane and finishes in its lumen. The sequential addition of sugars to dolichol pyrophosphate produces dolichol-linked oligosaccharides containing fourteen sugars, including two GlcNAcs, nine mannoses and three glucoses. Once assembled, the oligosaccharide is transferred from the lipid to nascent proteins by oligosaccharyltransferases. In the lumen of the endoplasmic reticulum, adds the first glucose residue from dolichyl phosphate glucose (Dol-P-Glc) onto the lipid-linked oligosaccharide intermediate Man(9)GlcNAc(2)-PP-Dol to produce Glc(1)Man(9)GlcNAc(2)-PP-Dol. Glc(1)Man(9)GlcNAc(2)-PP-Dol is a substrate for ALG8, the following enzyme in the biosynthetic pathway.</text>
</comment>